<feature type="chain" id="PRO_5034884911" evidence="2">
    <location>
        <begin position="18"/>
        <end position="349"/>
    </location>
</feature>
<feature type="transmembrane region" description="Helical" evidence="1">
    <location>
        <begin position="82"/>
        <end position="99"/>
    </location>
</feature>
<feature type="transmembrane region" description="Helical" evidence="1">
    <location>
        <begin position="41"/>
        <end position="61"/>
    </location>
</feature>
<name>A0A8H6Z347_9AGAR</name>
<feature type="transmembrane region" description="Helical" evidence="1">
    <location>
        <begin position="177"/>
        <end position="195"/>
    </location>
</feature>
<reference evidence="3" key="1">
    <citation type="submission" date="2020-05" db="EMBL/GenBank/DDBJ databases">
        <title>Mycena genomes resolve the evolution of fungal bioluminescence.</title>
        <authorList>
            <person name="Tsai I.J."/>
        </authorList>
    </citation>
    <scope>NUCLEOTIDE SEQUENCE</scope>
    <source>
        <strain evidence="3">160909Yilan</strain>
    </source>
</reference>
<gene>
    <name evidence="3" type="ORF">MSAN_00626000</name>
</gene>
<keyword evidence="2" id="KW-0732">Signal</keyword>
<dbReference type="PANTHER" id="PTHR35043">
    <property type="entry name" value="TRANSCRIPTION FACTOR DOMAIN-CONTAINING PROTEIN"/>
    <property type="match status" value="1"/>
</dbReference>
<feature type="transmembrane region" description="Helical" evidence="1">
    <location>
        <begin position="297"/>
        <end position="318"/>
    </location>
</feature>
<feature type="signal peptide" evidence="2">
    <location>
        <begin position="1"/>
        <end position="17"/>
    </location>
</feature>
<comment type="caution">
    <text evidence="3">The sequence shown here is derived from an EMBL/GenBank/DDBJ whole genome shotgun (WGS) entry which is preliminary data.</text>
</comment>
<proteinExistence type="predicted"/>
<evidence type="ECO:0000256" key="2">
    <source>
        <dbReference type="SAM" id="SignalP"/>
    </source>
</evidence>
<keyword evidence="1" id="KW-1133">Transmembrane helix</keyword>
<evidence type="ECO:0000256" key="1">
    <source>
        <dbReference type="SAM" id="Phobius"/>
    </source>
</evidence>
<organism evidence="3 4">
    <name type="scientific">Mycena sanguinolenta</name>
    <dbReference type="NCBI Taxonomy" id="230812"/>
    <lineage>
        <taxon>Eukaryota</taxon>
        <taxon>Fungi</taxon>
        <taxon>Dikarya</taxon>
        <taxon>Basidiomycota</taxon>
        <taxon>Agaricomycotina</taxon>
        <taxon>Agaricomycetes</taxon>
        <taxon>Agaricomycetidae</taxon>
        <taxon>Agaricales</taxon>
        <taxon>Marasmiineae</taxon>
        <taxon>Mycenaceae</taxon>
        <taxon>Mycena</taxon>
    </lineage>
</organism>
<evidence type="ECO:0000313" key="4">
    <source>
        <dbReference type="Proteomes" id="UP000623467"/>
    </source>
</evidence>
<keyword evidence="1" id="KW-0472">Membrane</keyword>
<sequence>MLLILLAVHLLSRDSIAAPLRHYPDARATTDSCKDIDNCRTLSSVVWGCLATIFACTWVSVHLNVPPPKQSRLQLFWRRLKMMLIAMIAPEIMVGFAARQRLGAHILWKKFGFSTTHGMFFSMGGFVTSDQHPIATIEQLEDSPLGSEFQAAIQKISLWFILQTLARAHQRLAVTQLEVATLAFAVVNIFIWLLWWNKSLDIQRPIVVGPDTETVTLPGRLSLWTRFGGAISGNYGGGYEPLSFVSVPSFWSLENDGGLNGADLLLSLVGTLFGTIHCAAWNAVFPTHREMWIWRMSALVITVYPGFPLLIVPMATILGDRLSTTLALGSLDIETDGGRTKVQDRGDAP</sequence>
<dbReference type="Proteomes" id="UP000623467">
    <property type="component" value="Unassembled WGS sequence"/>
</dbReference>
<feature type="transmembrane region" description="Helical" evidence="1">
    <location>
        <begin position="264"/>
        <end position="285"/>
    </location>
</feature>
<accession>A0A8H6Z347</accession>
<dbReference type="OrthoDB" id="9451547at2759"/>
<dbReference type="PANTHER" id="PTHR35043:SF7">
    <property type="entry name" value="TRANSCRIPTION FACTOR DOMAIN-CONTAINING PROTEIN"/>
    <property type="match status" value="1"/>
</dbReference>
<protein>
    <submittedName>
        <fullName evidence="3">Uncharacterized protein</fullName>
    </submittedName>
</protein>
<keyword evidence="1" id="KW-0812">Transmembrane</keyword>
<keyword evidence="4" id="KW-1185">Reference proteome</keyword>
<evidence type="ECO:0000313" key="3">
    <source>
        <dbReference type="EMBL" id="KAF7369962.1"/>
    </source>
</evidence>
<dbReference type="AlphaFoldDB" id="A0A8H6Z347"/>
<dbReference type="EMBL" id="JACAZH010000004">
    <property type="protein sequence ID" value="KAF7369962.1"/>
    <property type="molecule type" value="Genomic_DNA"/>
</dbReference>